<feature type="transmembrane region" description="Helical" evidence="7">
    <location>
        <begin position="77"/>
        <end position="99"/>
    </location>
</feature>
<keyword evidence="2 7" id="KW-0812">Transmembrane</keyword>
<evidence type="ECO:0000256" key="1">
    <source>
        <dbReference type="ARBA" id="ARBA00004141"/>
    </source>
</evidence>
<dbReference type="PANTHER" id="PTHR33048">
    <property type="entry name" value="PTH11-LIKE INTEGRAL MEMBRANE PROTEIN (AFU_ORTHOLOGUE AFUA_5G11245)"/>
    <property type="match status" value="1"/>
</dbReference>
<feature type="transmembrane region" description="Helical" evidence="7">
    <location>
        <begin position="276"/>
        <end position="295"/>
    </location>
</feature>
<feature type="transmembrane region" description="Helical" evidence="7">
    <location>
        <begin position="241"/>
        <end position="261"/>
    </location>
</feature>
<feature type="region of interest" description="Disordered" evidence="6">
    <location>
        <begin position="320"/>
        <end position="339"/>
    </location>
</feature>
<evidence type="ECO:0000256" key="5">
    <source>
        <dbReference type="ARBA" id="ARBA00038359"/>
    </source>
</evidence>
<keyword evidence="4 7" id="KW-0472">Membrane</keyword>
<comment type="similarity">
    <text evidence="5">Belongs to the SAT4 family.</text>
</comment>
<dbReference type="InterPro" id="IPR049326">
    <property type="entry name" value="Rhodopsin_dom_fungi"/>
</dbReference>
<feature type="compositionally biased region" description="Polar residues" evidence="6">
    <location>
        <begin position="434"/>
        <end position="446"/>
    </location>
</feature>
<evidence type="ECO:0000256" key="3">
    <source>
        <dbReference type="ARBA" id="ARBA00022989"/>
    </source>
</evidence>
<evidence type="ECO:0000256" key="6">
    <source>
        <dbReference type="SAM" id="MobiDB-lite"/>
    </source>
</evidence>
<evidence type="ECO:0000313" key="10">
    <source>
        <dbReference type="Proteomes" id="UP001521116"/>
    </source>
</evidence>
<protein>
    <recommendedName>
        <fullName evidence="8">Rhodopsin domain-containing protein</fullName>
    </recommendedName>
</protein>
<name>A0ABR3SP98_9PEZI</name>
<dbReference type="Pfam" id="PF20684">
    <property type="entry name" value="Fung_rhodopsin"/>
    <property type="match status" value="1"/>
</dbReference>
<feature type="region of interest" description="Disordered" evidence="6">
    <location>
        <begin position="361"/>
        <end position="390"/>
    </location>
</feature>
<evidence type="ECO:0000313" key="9">
    <source>
        <dbReference type="EMBL" id="KAL1626279.1"/>
    </source>
</evidence>
<dbReference type="PANTHER" id="PTHR33048:SF129">
    <property type="entry name" value="INTEGRAL MEMBRANE PROTEIN-RELATED"/>
    <property type="match status" value="1"/>
</dbReference>
<feature type="domain" description="Rhodopsin" evidence="8">
    <location>
        <begin position="42"/>
        <end position="303"/>
    </location>
</feature>
<gene>
    <name evidence="9" type="ORF">SLS56_006945</name>
</gene>
<evidence type="ECO:0000256" key="4">
    <source>
        <dbReference type="ARBA" id="ARBA00023136"/>
    </source>
</evidence>
<dbReference type="EMBL" id="JAJVDC020000085">
    <property type="protein sequence ID" value="KAL1626279.1"/>
    <property type="molecule type" value="Genomic_DNA"/>
</dbReference>
<proteinExistence type="inferred from homology"/>
<feature type="transmembrane region" description="Helical" evidence="7">
    <location>
        <begin position="204"/>
        <end position="229"/>
    </location>
</feature>
<feature type="transmembrane region" description="Helical" evidence="7">
    <location>
        <begin position="119"/>
        <end position="145"/>
    </location>
</feature>
<dbReference type="InterPro" id="IPR052337">
    <property type="entry name" value="SAT4-like"/>
</dbReference>
<keyword evidence="10" id="KW-1185">Reference proteome</keyword>
<dbReference type="Proteomes" id="UP001521116">
    <property type="component" value="Unassembled WGS sequence"/>
</dbReference>
<reference evidence="9 10" key="1">
    <citation type="submission" date="2024-02" db="EMBL/GenBank/DDBJ databases">
        <title>De novo assembly and annotation of 12 fungi associated with fruit tree decline syndrome in Ontario, Canada.</title>
        <authorList>
            <person name="Sulman M."/>
            <person name="Ellouze W."/>
            <person name="Ilyukhin E."/>
        </authorList>
    </citation>
    <scope>NUCLEOTIDE SEQUENCE [LARGE SCALE GENOMIC DNA]</scope>
    <source>
        <strain evidence="9 10">M1-105</strain>
    </source>
</reference>
<organism evidence="9 10">
    <name type="scientific">Neofusicoccum ribis</name>
    <dbReference type="NCBI Taxonomy" id="45134"/>
    <lineage>
        <taxon>Eukaryota</taxon>
        <taxon>Fungi</taxon>
        <taxon>Dikarya</taxon>
        <taxon>Ascomycota</taxon>
        <taxon>Pezizomycotina</taxon>
        <taxon>Dothideomycetes</taxon>
        <taxon>Dothideomycetes incertae sedis</taxon>
        <taxon>Botryosphaeriales</taxon>
        <taxon>Botryosphaeriaceae</taxon>
        <taxon>Neofusicoccum</taxon>
    </lineage>
</organism>
<keyword evidence="3 7" id="KW-1133">Transmembrane helix</keyword>
<comment type="subcellular location">
    <subcellularLocation>
        <location evidence="1">Membrane</location>
        <topology evidence="1">Multi-pass membrane protein</topology>
    </subcellularLocation>
</comment>
<feature type="transmembrane region" description="Helical" evidence="7">
    <location>
        <begin position="24"/>
        <end position="45"/>
    </location>
</feature>
<sequence length="479" mass="52986">MAAAGGSADWPAPNFVDPPDRVPYIASIEIPLLVFMTLAVAARFYSRAVLRHILAWDDWLMLPAWVRRILTLPIWRVLTVVCPQACLTTVTVTSLYSTMRLNLTRHLWDVKPEWVMEALRINIIFEILYPIGVALTKVSICLNYLRIFPMQTFNDYFCKGAIIYSVCWSISTIIPQIDQYVNCPPVANQEDRIRINRDCINQQAFLITTAALNSFSDLCIFLWPARFIWGMHVPKDQRLGLVGLFCVGVIICVAGVLRMWFFTVWFKSRDPYWDGVWNYIILALETNVGLICACLPCCKPLLVRLFPCVFSNHESRASARSRENPAAVPSPLDGAGGGAARAVGKKRSWSLWGTGTTLTTIGSRGTGADTASETDNSNSNNNRASALGKSVGANKSDTVILMDDLGGVQHHHDGAVMDDGHSSITASHEADRSLTVTPQRSTTDVTSLHPDLELGFPPLDYGAYLAVSEDGHPGRKIMP</sequence>
<feature type="region of interest" description="Disordered" evidence="6">
    <location>
        <begin position="428"/>
        <end position="449"/>
    </location>
</feature>
<comment type="caution">
    <text evidence="9">The sequence shown here is derived from an EMBL/GenBank/DDBJ whole genome shotgun (WGS) entry which is preliminary data.</text>
</comment>
<accession>A0ABR3SP98</accession>
<evidence type="ECO:0000259" key="8">
    <source>
        <dbReference type="Pfam" id="PF20684"/>
    </source>
</evidence>
<evidence type="ECO:0000256" key="7">
    <source>
        <dbReference type="SAM" id="Phobius"/>
    </source>
</evidence>
<evidence type="ECO:0000256" key="2">
    <source>
        <dbReference type="ARBA" id="ARBA00022692"/>
    </source>
</evidence>